<dbReference type="AlphaFoldDB" id="A0A9P6C3A6"/>
<feature type="region of interest" description="Disordered" evidence="1">
    <location>
        <begin position="247"/>
        <end position="319"/>
    </location>
</feature>
<evidence type="ECO:0000256" key="1">
    <source>
        <dbReference type="SAM" id="MobiDB-lite"/>
    </source>
</evidence>
<comment type="caution">
    <text evidence="2">The sequence shown here is derived from an EMBL/GenBank/DDBJ whole genome shotgun (WGS) entry which is preliminary data.</text>
</comment>
<accession>A0A9P6C3A6</accession>
<gene>
    <name evidence="2" type="ORF">P691DRAFT_802648</name>
</gene>
<dbReference type="OrthoDB" id="19928at2759"/>
<feature type="region of interest" description="Disordered" evidence="1">
    <location>
        <begin position="359"/>
        <end position="401"/>
    </location>
</feature>
<protein>
    <recommendedName>
        <fullName evidence="4">Anti-proliferative protein domain-containing protein</fullName>
    </recommendedName>
</protein>
<evidence type="ECO:0008006" key="4">
    <source>
        <dbReference type="Google" id="ProtNLM"/>
    </source>
</evidence>
<feature type="compositionally biased region" description="Low complexity" evidence="1">
    <location>
        <begin position="247"/>
        <end position="294"/>
    </location>
</feature>
<keyword evidence="3" id="KW-1185">Reference proteome</keyword>
<feature type="compositionally biased region" description="Basic and acidic residues" evidence="1">
    <location>
        <begin position="306"/>
        <end position="316"/>
    </location>
</feature>
<proteinExistence type="predicted"/>
<sequence>MSSAASATSTSLVEAINFLTHPLALSTPKSTINSLQQILLSTLTTVPAWLRNTRLTLTFSSAAPPRAIYAACIATNLDWSGWFYALGGREFDLTIERTLVTVQVTGVPGRAVVWKQPPARSATFIPTIALSEPEPKVQVPISKFSQSVKLNTVPPPIAVNPPPVSTQSKTLAQQILQSEHENEEADEIFAMISSLSACLISPTPTRERFDIPNAPVARTPIAPRFTHLSTLEEEVFHSHSSFRHVSFAQDRNTPSPVSSSDSSRPSSPLSSFSFSSSQESLTSVSTTSSPTSSPIKTFTRSFISPAKRESPRHERAPQAVVNTPKKQVQRYLYQGGQSTVLTGGVMLGASAKKTTVTSAPGYRAPLGAKKGPGLVAQAKPQPKAGSTSKSGPWRPAMVSRV</sequence>
<evidence type="ECO:0000313" key="2">
    <source>
        <dbReference type="EMBL" id="KAF9447279.1"/>
    </source>
</evidence>
<reference evidence="2" key="1">
    <citation type="submission" date="2020-11" db="EMBL/GenBank/DDBJ databases">
        <authorList>
            <consortium name="DOE Joint Genome Institute"/>
            <person name="Ahrendt S."/>
            <person name="Riley R."/>
            <person name="Andreopoulos W."/>
            <person name="Labutti K."/>
            <person name="Pangilinan J."/>
            <person name="Ruiz-Duenas F.J."/>
            <person name="Barrasa J.M."/>
            <person name="Sanchez-Garcia M."/>
            <person name="Camarero S."/>
            <person name="Miyauchi S."/>
            <person name="Serrano A."/>
            <person name="Linde D."/>
            <person name="Babiker R."/>
            <person name="Drula E."/>
            <person name="Ayuso-Fernandez I."/>
            <person name="Pacheco R."/>
            <person name="Padilla G."/>
            <person name="Ferreira P."/>
            <person name="Barriuso J."/>
            <person name="Kellner H."/>
            <person name="Castanera R."/>
            <person name="Alfaro M."/>
            <person name="Ramirez L."/>
            <person name="Pisabarro A.G."/>
            <person name="Kuo A."/>
            <person name="Tritt A."/>
            <person name="Lipzen A."/>
            <person name="He G."/>
            <person name="Yan M."/>
            <person name="Ng V."/>
            <person name="Cullen D."/>
            <person name="Martin F."/>
            <person name="Rosso M.-N."/>
            <person name="Henrissat B."/>
            <person name="Hibbett D."/>
            <person name="Martinez A.T."/>
            <person name="Grigoriev I.V."/>
        </authorList>
    </citation>
    <scope>NUCLEOTIDE SEQUENCE</scope>
    <source>
        <strain evidence="2">MF-IS2</strain>
    </source>
</reference>
<organism evidence="2 3">
    <name type="scientific">Macrolepiota fuliginosa MF-IS2</name>
    <dbReference type="NCBI Taxonomy" id="1400762"/>
    <lineage>
        <taxon>Eukaryota</taxon>
        <taxon>Fungi</taxon>
        <taxon>Dikarya</taxon>
        <taxon>Basidiomycota</taxon>
        <taxon>Agaricomycotina</taxon>
        <taxon>Agaricomycetes</taxon>
        <taxon>Agaricomycetidae</taxon>
        <taxon>Agaricales</taxon>
        <taxon>Agaricineae</taxon>
        <taxon>Agaricaceae</taxon>
        <taxon>Macrolepiota</taxon>
    </lineage>
</organism>
<evidence type="ECO:0000313" key="3">
    <source>
        <dbReference type="Proteomes" id="UP000807342"/>
    </source>
</evidence>
<dbReference type="EMBL" id="MU151207">
    <property type="protein sequence ID" value="KAF9447279.1"/>
    <property type="molecule type" value="Genomic_DNA"/>
</dbReference>
<dbReference type="Proteomes" id="UP000807342">
    <property type="component" value="Unassembled WGS sequence"/>
</dbReference>
<name>A0A9P6C3A6_9AGAR</name>